<dbReference type="InterPro" id="IPR010737">
    <property type="entry name" value="4-carb_acid_sugar_kinase_N"/>
</dbReference>
<keyword evidence="6" id="KW-0119">Carbohydrate metabolism</keyword>
<feature type="domain" description="Four-carbon acid sugar kinase N-terminal" evidence="7">
    <location>
        <begin position="5"/>
        <end position="209"/>
    </location>
</feature>
<reference evidence="9 10" key="1">
    <citation type="submission" date="2019-10" db="EMBL/GenBank/DDBJ databases">
        <title>Paraburkholderia sp. isolated from nodules of Mimosa pudica from Brazilian Atlantic Forest soils.</title>
        <authorList>
            <person name="Paulitsch F."/>
            <person name="Hungria M."/>
            <person name="Dall'Agnol R."/>
        </authorList>
    </citation>
    <scope>NUCLEOTIDE SEQUENCE [LARGE SCALE GENOMIC DNA]</scope>
    <source>
        <strain evidence="9 10">CNPSo 3157</strain>
    </source>
</reference>
<evidence type="ECO:0000256" key="6">
    <source>
        <dbReference type="ARBA" id="ARBA00023277"/>
    </source>
</evidence>
<evidence type="ECO:0000256" key="2">
    <source>
        <dbReference type="ARBA" id="ARBA00022679"/>
    </source>
</evidence>
<dbReference type="GO" id="GO:0016301">
    <property type="term" value="F:kinase activity"/>
    <property type="evidence" value="ECO:0007669"/>
    <property type="project" value="UniProtKB-KW"/>
</dbReference>
<evidence type="ECO:0000256" key="3">
    <source>
        <dbReference type="ARBA" id="ARBA00022741"/>
    </source>
</evidence>
<accession>A0A7X1NIT5</accession>
<evidence type="ECO:0000313" key="10">
    <source>
        <dbReference type="Proteomes" id="UP000484381"/>
    </source>
</evidence>
<keyword evidence="2" id="KW-0808">Transferase</keyword>
<keyword evidence="10" id="KW-1185">Reference proteome</keyword>
<evidence type="ECO:0000256" key="5">
    <source>
        <dbReference type="ARBA" id="ARBA00022840"/>
    </source>
</evidence>
<evidence type="ECO:0000256" key="1">
    <source>
        <dbReference type="ARBA" id="ARBA00005715"/>
    </source>
</evidence>
<dbReference type="Proteomes" id="UP000484381">
    <property type="component" value="Unassembled WGS sequence"/>
</dbReference>
<evidence type="ECO:0000259" key="7">
    <source>
        <dbReference type="Pfam" id="PF07005"/>
    </source>
</evidence>
<dbReference type="InterPro" id="IPR037051">
    <property type="entry name" value="4-carb_acid_sugar_kinase_N_sf"/>
</dbReference>
<dbReference type="Gene3D" id="3.40.980.20">
    <property type="entry name" value="Four-carbon acid sugar kinase, nucleotide binding domain"/>
    <property type="match status" value="1"/>
</dbReference>
<dbReference type="Gene3D" id="3.40.50.10840">
    <property type="entry name" value="Putative sugar-binding, N-terminal domain"/>
    <property type="match status" value="1"/>
</dbReference>
<dbReference type="SUPFAM" id="SSF142764">
    <property type="entry name" value="YgbK-like"/>
    <property type="match status" value="1"/>
</dbReference>
<comment type="caution">
    <text evidence="9">The sequence shown here is derived from an EMBL/GenBank/DDBJ whole genome shotgun (WGS) entry which is preliminary data.</text>
</comment>
<dbReference type="RefSeq" id="WP_152767382.1">
    <property type="nucleotide sequence ID" value="NZ_WHNP01000078.1"/>
</dbReference>
<sequence length="372" mass="39250">MRIRIITDDFTSALDGTACFAERGWETAVLVRPDSTATGAVVSFDTASREYPPALDHDAVATAARAWRDADVLVLQFDSTLRGRVARDCVTALASSGRRKLLVAPAFPSAGRTVEEGCVRVDGVPVHETAFRHDPALPVCESSIPALFRPHRIEMKVARDAAHARALLNVDDAVVVDARTEADLDSIVTTFARQPDLLLAGSTGLLRGLARGLPGARGAADVRDRRPDDAVASALSAGRPWLVVGSLNPRSRRQLAVAQAQCRIDVLATEEARSPISGVPQAALREVVTHAVNAVNSGACGGLVVTGGETARRIIDALPAVSLRVCREIMPGVPLAEVQTAKGRFPLITKAGGFGDDDALVTCIRTLTGAKP</sequence>
<evidence type="ECO:0008006" key="11">
    <source>
        <dbReference type="Google" id="ProtNLM"/>
    </source>
</evidence>
<dbReference type="Pfam" id="PF17042">
    <property type="entry name" value="NBD_C"/>
    <property type="match status" value="1"/>
</dbReference>
<dbReference type="GO" id="GO:0005524">
    <property type="term" value="F:ATP binding"/>
    <property type="evidence" value="ECO:0007669"/>
    <property type="project" value="UniProtKB-KW"/>
</dbReference>
<dbReference type="InterPro" id="IPR031475">
    <property type="entry name" value="NBD_C"/>
</dbReference>
<keyword evidence="3" id="KW-0547">Nucleotide-binding</keyword>
<feature type="domain" description="Four-carbon acid sugar kinase nucleotide binding" evidence="8">
    <location>
        <begin position="282"/>
        <end position="360"/>
    </location>
</feature>
<keyword evidence="5" id="KW-0067">ATP-binding</keyword>
<keyword evidence="4" id="KW-0418">Kinase</keyword>
<proteinExistence type="inferred from homology"/>
<protein>
    <recommendedName>
        <fullName evidence="11">Four-carbon acid sugar kinase family protein</fullName>
    </recommendedName>
</protein>
<name>A0A7X1NIT5_9BURK</name>
<comment type="similarity">
    <text evidence="1">Belongs to the four-carbon acid sugar kinase family.</text>
</comment>
<dbReference type="Pfam" id="PF07005">
    <property type="entry name" value="SBD_N"/>
    <property type="match status" value="1"/>
</dbReference>
<dbReference type="InterPro" id="IPR042213">
    <property type="entry name" value="NBD_C_sf"/>
</dbReference>
<dbReference type="EMBL" id="WHNP01000078">
    <property type="protein sequence ID" value="MPW22773.1"/>
    <property type="molecule type" value="Genomic_DNA"/>
</dbReference>
<evidence type="ECO:0000259" key="8">
    <source>
        <dbReference type="Pfam" id="PF17042"/>
    </source>
</evidence>
<organism evidence="9 10">
    <name type="scientific">Paraburkholderia franconis</name>
    <dbReference type="NCBI Taxonomy" id="2654983"/>
    <lineage>
        <taxon>Bacteria</taxon>
        <taxon>Pseudomonadati</taxon>
        <taxon>Pseudomonadota</taxon>
        <taxon>Betaproteobacteria</taxon>
        <taxon>Burkholderiales</taxon>
        <taxon>Burkholderiaceae</taxon>
        <taxon>Paraburkholderia</taxon>
    </lineage>
</organism>
<gene>
    <name evidence="9" type="ORF">GCT13_39740</name>
</gene>
<evidence type="ECO:0000313" key="9">
    <source>
        <dbReference type="EMBL" id="MPW22773.1"/>
    </source>
</evidence>
<evidence type="ECO:0000256" key="4">
    <source>
        <dbReference type="ARBA" id="ARBA00022777"/>
    </source>
</evidence>
<dbReference type="AlphaFoldDB" id="A0A7X1NIT5"/>